<dbReference type="Gene3D" id="1.10.390.10">
    <property type="entry name" value="Neutral Protease Domain 2"/>
    <property type="match status" value="1"/>
</dbReference>
<dbReference type="SUPFAM" id="SSF55486">
    <property type="entry name" value="Metalloproteases ('zincins'), catalytic domain"/>
    <property type="match status" value="1"/>
</dbReference>
<comment type="subcellular location">
    <subcellularLocation>
        <location evidence="1">Nucleus</location>
    </subcellularLocation>
</comment>
<reference evidence="12 13" key="1">
    <citation type="journal article" date="2016" name="Proc. Natl. Acad. Sci. U.S.A.">
        <title>Comparative genomics of biotechnologically important yeasts.</title>
        <authorList>
            <person name="Riley R."/>
            <person name="Haridas S."/>
            <person name="Wolfe K.H."/>
            <person name="Lopes M.R."/>
            <person name="Hittinger C.T."/>
            <person name="Goeker M."/>
            <person name="Salamov A.A."/>
            <person name="Wisecaver J.H."/>
            <person name="Long T.M."/>
            <person name="Calvey C.H."/>
            <person name="Aerts A.L."/>
            <person name="Barry K.W."/>
            <person name="Choi C."/>
            <person name="Clum A."/>
            <person name="Coughlan A.Y."/>
            <person name="Deshpande S."/>
            <person name="Douglass A.P."/>
            <person name="Hanson S.J."/>
            <person name="Klenk H.-P."/>
            <person name="LaButti K.M."/>
            <person name="Lapidus A."/>
            <person name="Lindquist E.A."/>
            <person name="Lipzen A.M."/>
            <person name="Meier-Kolthoff J.P."/>
            <person name="Ohm R.A."/>
            <person name="Otillar R.P."/>
            <person name="Pangilinan J.L."/>
            <person name="Peng Y."/>
            <person name="Rokas A."/>
            <person name="Rosa C.A."/>
            <person name="Scheuner C."/>
            <person name="Sibirny A.A."/>
            <person name="Slot J.C."/>
            <person name="Stielow J.B."/>
            <person name="Sun H."/>
            <person name="Kurtzman C.P."/>
            <person name="Blackwell M."/>
            <person name="Grigoriev I.V."/>
            <person name="Jeffries T.W."/>
        </authorList>
    </citation>
    <scope>NUCLEOTIDE SEQUENCE [LARGE SCALE GENOMIC DNA]</scope>
    <source>
        <strain evidence="12 13">NRRL Y-2026</strain>
    </source>
</reference>
<evidence type="ECO:0000256" key="5">
    <source>
        <dbReference type="ARBA" id="ARBA00023163"/>
    </source>
</evidence>
<comment type="function">
    <text evidence="7">Functions as a component of the DNA-binding general transcription factor complex TFIID. Binding of TFIID to a promoter (with or without TATA element) is the initial step in pre-initiation complex (PIC) formation. TFIID plays a key role in the regulation of gene expression by RNA polymerase II through different activities such as transcription activator interaction, core promoter recognition and selectivity, TFIIA and TFIIB interaction, chromatin modification (histone acetylation by TAF1), facilitation of DNA opening and initiation of transcription.</text>
</comment>
<feature type="compositionally biased region" description="Basic residues" evidence="9">
    <location>
        <begin position="1638"/>
        <end position="1651"/>
    </location>
</feature>
<evidence type="ECO:0000256" key="4">
    <source>
        <dbReference type="ARBA" id="ARBA00023015"/>
    </source>
</evidence>
<keyword evidence="6" id="KW-0539">Nucleus</keyword>
<evidence type="ECO:0000313" key="12">
    <source>
        <dbReference type="EMBL" id="ODQ48504.1"/>
    </source>
</evidence>
<dbReference type="GO" id="GO:0006367">
    <property type="term" value="P:transcription initiation at RNA polymerase II promoter"/>
    <property type="evidence" value="ECO:0007669"/>
    <property type="project" value="TreeGrafter"/>
</dbReference>
<evidence type="ECO:0000259" key="11">
    <source>
        <dbReference type="Pfam" id="PF25577"/>
    </source>
</evidence>
<dbReference type="PANTHER" id="PTHR15137:SF9">
    <property type="entry name" value="TRANSCRIPTION INITIATION FACTOR TFIID SUBUNIT 2"/>
    <property type="match status" value="1"/>
</dbReference>
<dbReference type="PANTHER" id="PTHR15137">
    <property type="entry name" value="TRANSCRIPTION INITIATION FACTOR TFIID"/>
    <property type="match status" value="1"/>
</dbReference>
<dbReference type="GO" id="GO:0016251">
    <property type="term" value="F:RNA polymerase II general transcription initiation factor activity"/>
    <property type="evidence" value="ECO:0007669"/>
    <property type="project" value="TreeGrafter"/>
</dbReference>
<evidence type="ECO:0000259" key="10">
    <source>
        <dbReference type="Pfam" id="PF25316"/>
    </source>
</evidence>
<evidence type="ECO:0000256" key="1">
    <source>
        <dbReference type="ARBA" id="ARBA00004123"/>
    </source>
</evidence>
<accession>A0A1E3NR10</accession>
<gene>
    <name evidence="12" type="ORF">PICMEDRAFT_14065</name>
</gene>
<evidence type="ECO:0000313" key="13">
    <source>
        <dbReference type="Proteomes" id="UP000094455"/>
    </source>
</evidence>
<comment type="similarity">
    <text evidence="2">Belongs to the TAF2 family.</text>
</comment>
<feature type="compositionally biased region" description="Basic and acidic residues" evidence="9">
    <location>
        <begin position="1543"/>
        <end position="1572"/>
    </location>
</feature>
<feature type="compositionally biased region" description="Basic and acidic residues" evidence="9">
    <location>
        <begin position="791"/>
        <end position="814"/>
    </location>
</feature>
<protein>
    <recommendedName>
        <fullName evidence="3">Transcription initiation factor TFIID subunit 2</fullName>
    </recommendedName>
    <alternativeName>
        <fullName evidence="8">TBP-associated factor 2</fullName>
    </alternativeName>
</protein>
<dbReference type="GeneID" id="30176893"/>
<dbReference type="EMBL" id="KV454001">
    <property type="protein sequence ID" value="ODQ48504.1"/>
    <property type="molecule type" value="Genomic_DNA"/>
</dbReference>
<dbReference type="FunFam" id="1.10.390.10:FF:000011">
    <property type="entry name" value="Transcription initiation factor TFIID subunit"/>
    <property type="match status" value="1"/>
</dbReference>
<dbReference type="Gene3D" id="2.60.40.1730">
    <property type="entry name" value="tricorn interacting facor f3 domain"/>
    <property type="match status" value="1"/>
</dbReference>
<sequence length="1651" mass="189424">MSALENLMLSTKPSLKTPLTPRTPKTPKKHHNKRELDNIPPQKFKVGYQKVTLDVDLEQNSIAGETEITVLPLDSSLKTLKLDCRGIQIKSIIVNQRRAHYSYDDFLQNQEYMNDIDNPVLSDYQYDRYFDSNSESITVNQHAMLRSKFYPLFSDQNDTEDPASSFSECTSELTIRVPESIKLRLQDSSKISFSPIGTNRSMNDTPNTSNTIFNSDKVYTPLNIRIIYTVKNLKNGILFNGGVHTNIPKNLWYCHTFNNDVGCSASSWVPCIDNFLEKPAWDINIVVPKTIGNIGQSIIIGTKKAEEAFRKSALQQVGSEGTNAKDTKVVEDEDLEEIENSMDSVPLTVVVPDLVSFRESPHPIDVAKKVVNFQFYNPVCAHHLGFAIGCFEKISMVDLKPGTEELIINQNSSVEGSEEVTMQFNVDTANTNKVPTMLYFLPGKREEVINTTIFLYKALEFYSKEFSSFPFTSYTLLFIEDLPSDLCTFAGMSIASSRLLYNSQLVEPMFRTTEILSIALAEQYSGVNVLPKTLNDIWCVSGIARYMSNQFLKKLFGVNYSNFTFQKRCELLCELDLGKRPLANQVFRFPINSDQDMDFINLKAPLVLMILDRRITKTDKLFGLSRVIPKIFLQAMSNDLINGNNLSTAHFQRVCEKVAHHRLESFFQNWVHKSGVPTFRITQKFNKKRLFIEMSIRQMQRSSLNKDDSDYDEDNNELVSEERNKNFVEAANTFMTEDHHFDAQPVFTGPVTVRIHEADGSPYEHILAISDPLTKLDIQYNTKYRRRKKEKREGTEDVDEKDKLGEKEKETKKKEKIEERKINMLGNVLTSSEEIDNWDLKEDQAANIDPEADPNDQNIEDEKDEAFEWLRFDADNEWICKYTLNLTDDKFESQLKQDRDVKAQFESIRYFGSIVRPTMSHARILLRTLVDARYFYGVREEASRALAKISNEENDHIGMRFLLKTYKYLYCYDSEIRKGYDELDPKEYLPKPNDFTNFSDLFVMKAIIESLSNVRNKDGDAPIELKRIILHILKYNDNNNNKFDDTFLYSTIIKALCNLILISKREISDLNADYTKKELNSNTVRDVKDEFIYAAIKELNRCLKMDEWSPSYRNIVTKVVLEQKIRFVRVGLARMTFMDLLNYTTPKYNDDIRFVAFEGLLLIGGLRNSSILSYYFTTMKLDESLYLRYQLNKGLVTSIGIAAYSGIPSLLDDDEFLKSVSVLQSGDQSQESFGSRIIQIEDSASAKLSMRSRKDELARRTIQGSVDVLRRDLGMGQGLKYELWEALHSCLIPINTRRNIFDIMMVLYEPTNSFMITTSLPTDKQIIVRVKSKVSEAANRNGESFVVSLKREARFKIQLPVLKLKVSDEKANNKHKVAISDVNSAPSPVKKPRKKKHEMPMNLVEVRKTASKFDVKIRFSKKDFMSNSKERNKFIRHDPLLPLRFVRFNLRTKEVTVSTDENFENFVSIPSLMITLKISPQKWKLLLSDSSDSNIDEQQLFPVKTESTMNPATSMVSHKAHQASLNELEATVSMKTEDIDKERVLEQDPEVQHDISDEGEESLQKSRGHSEQIFDGSEVSVTENKPLSWGSESKSIIKKLSPVRRDPDSSLSPSAMSHTLGRSNSRSQSPEITEKPKEKKKSGPKIKLRLK</sequence>
<dbReference type="InterPro" id="IPR037813">
    <property type="entry name" value="TAF2"/>
</dbReference>
<evidence type="ECO:0000256" key="9">
    <source>
        <dbReference type="SAM" id="MobiDB-lite"/>
    </source>
</evidence>
<feature type="domain" description="Transcription initiation factor TFIID subunit 2 TPR repeats" evidence="11">
    <location>
        <begin position="890"/>
        <end position="1198"/>
    </location>
</feature>
<keyword evidence="4" id="KW-0805">Transcription regulation</keyword>
<dbReference type="Proteomes" id="UP000094455">
    <property type="component" value="Unassembled WGS sequence"/>
</dbReference>
<dbReference type="InterPro" id="IPR042097">
    <property type="entry name" value="Aminopeptidase_N-like_N_sf"/>
</dbReference>
<dbReference type="SUPFAM" id="SSF63737">
    <property type="entry name" value="Leukotriene A4 hydrolase N-terminal domain"/>
    <property type="match status" value="1"/>
</dbReference>
<dbReference type="CDD" id="cd09839">
    <property type="entry name" value="M1_like_TAF2"/>
    <property type="match status" value="1"/>
</dbReference>
<feature type="compositionally biased region" description="Polar residues" evidence="9">
    <location>
        <begin position="1579"/>
        <end position="1594"/>
    </location>
</feature>
<evidence type="ECO:0000256" key="8">
    <source>
        <dbReference type="ARBA" id="ARBA00076306"/>
    </source>
</evidence>
<dbReference type="InterPro" id="IPR027268">
    <property type="entry name" value="Peptidase_M4/M1_CTD_sf"/>
</dbReference>
<feature type="compositionally biased region" description="Low complexity" evidence="9">
    <location>
        <begin position="9"/>
        <end position="23"/>
    </location>
</feature>
<organism evidence="12 13">
    <name type="scientific">Pichia membranifaciens NRRL Y-2026</name>
    <dbReference type="NCBI Taxonomy" id="763406"/>
    <lineage>
        <taxon>Eukaryota</taxon>
        <taxon>Fungi</taxon>
        <taxon>Dikarya</taxon>
        <taxon>Ascomycota</taxon>
        <taxon>Saccharomycotina</taxon>
        <taxon>Pichiomycetes</taxon>
        <taxon>Pichiales</taxon>
        <taxon>Pichiaceae</taxon>
        <taxon>Pichia</taxon>
    </lineage>
</organism>
<dbReference type="Pfam" id="PF25577">
    <property type="entry name" value="TPR_TAF2_C"/>
    <property type="match status" value="1"/>
</dbReference>
<keyword evidence="13" id="KW-1185">Reference proteome</keyword>
<dbReference type="GO" id="GO:0005669">
    <property type="term" value="C:transcription factor TFIID complex"/>
    <property type="evidence" value="ECO:0007669"/>
    <property type="project" value="InterPro"/>
</dbReference>
<dbReference type="InterPro" id="IPR057345">
    <property type="entry name" value="Ig-like_TAF2"/>
</dbReference>
<feature type="domain" description="Transcription initiation factor TFIID subunit 2 Ig-like" evidence="10">
    <location>
        <begin position="674"/>
        <end position="885"/>
    </location>
</feature>
<dbReference type="STRING" id="763406.A0A1E3NR10"/>
<dbReference type="RefSeq" id="XP_019019617.1">
    <property type="nucleotide sequence ID" value="XM_019160206.1"/>
</dbReference>
<feature type="region of interest" description="Disordered" evidence="9">
    <location>
        <begin position="785"/>
        <end position="814"/>
    </location>
</feature>
<evidence type="ECO:0000256" key="3">
    <source>
        <dbReference type="ARBA" id="ARBA00017363"/>
    </source>
</evidence>
<proteinExistence type="inferred from homology"/>
<evidence type="ECO:0000256" key="2">
    <source>
        <dbReference type="ARBA" id="ARBA00010937"/>
    </source>
</evidence>
<feature type="region of interest" description="Disordered" evidence="9">
    <location>
        <begin position="1"/>
        <end position="36"/>
    </location>
</feature>
<evidence type="ECO:0000256" key="7">
    <source>
        <dbReference type="ARBA" id="ARBA00025346"/>
    </source>
</evidence>
<dbReference type="OrthoDB" id="308861at2759"/>
<keyword evidence="5" id="KW-0804">Transcription</keyword>
<dbReference type="InterPro" id="IPR057991">
    <property type="entry name" value="TPR_TAF2_C"/>
</dbReference>
<dbReference type="Pfam" id="PF25316">
    <property type="entry name" value="TAF2_3rd"/>
    <property type="match status" value="1"/>
</dbReference>
<name>A0A1E3NR10_9ASCO</name>
<feature type="region of interest" description="Disordered" evidence="9">
    <location>
        <begin position="1543"/>
        <end position="1651"/>
    </location>
</feature>
<dbReference type="GO" id="GO:0003682">
    <property type="term" value="F:chromatin binding"/>
    <property type="evidence" value="ECO:0007669"/>
    <property type="project" value="TreeGrafter"/>
</dbReference>
<dbReference type="GO" id="GO:0000976">
    <property type="term" value="F:transcription cis-regulatory region binding"/>
    <property type="evidence" value="ECO:0007669"/>
    <property type="project" value="TreeGrafter"/>
</dbReference>
<evidence type="ECO:0000256" key="6">
    <source>
        <dbReference type="ARBA" id="ARBA00023242"/>
    </source>
</evidence>
<feature type="compositionally biased region" description="Polar residues" evidence="9">
    <location>
        <begin position="1609"/>
        <end position="1628"/>
    </location>
</feature>